<evidence type="ECO:0000256" key="6">
    <source>
        <dbReference type="ARBA" id="ARBA00022771"/>
    </source>
</evidence>
<dbReference type="InterPro" id="IPR044063">
    <property type="entry name" value="ZF_RING_GID"/>
</dbReference>
<proteinExistence type="inferred from homology"/>
<keyword evidence="4" id="KW-0963">Cytoplasm</keyword>
<dbReference type="EMBL" id="JAUKUD010000007">
    <property type="protein sequence ID" value="KAK0738307.1"/>
    <property type="molecule type" value="Genomic_DNA"/>
</dbReference>
<evidence type="ECO:0000313" key="11">
    <source>
        <dbReference type="EMBL" id="KAK0738307.1"/>
    </source>
</evidence>
<keyword evidence="12" id="KW-1185">Reference proteome</keyword>
<dbReference type="SMART" id="SM00668">
    <property type="entry name" value="CTLH"/>
    <property type="match status" value="1"/>
</dbReference>
<comment type="function">
    <text evidence="1">Involved in the proteasome-dependent degradation of fructose-1,6-bisphosphatase.</text>
</comment>
<dbReference type="AlphaFoldDB" id="A0AA40EH19"/>
<feature type="domain" description="RING-Gid-type" evidence="10">
    <location>
        <begin position="333"/>
        <end position="394"/>
    </location>
</feature>
<dbReference type="GO" id="GO:0034657">
    <property type="term" value="C:GID complex"/>
    <property type="evidence" value="ECO:0007669"/>
    <property type="project" value="TreeGrafter"/>
</dbReference>
<dbReference type="PROSITE" id="PS50896">
    <property type="entry name" value="LISH"/>
    <property type="match status" value="1"/>
</dbReference>
<dbReference type="GO" id="GO:0005737">
    <property type="term" value="C:cytoplasm"/>
    <property type="evidence" value="ECO:0007669"/>
    <property type="project" value="UniProtKB-SubCell"/>
</dbReference>
<dbReference type="PANTHER" id="PTHR12170">
    <property type="entry name" value="MACROPHAGE ERYTHROBLAST ATTACHER-RELATED"/>
    <property type="match status" value="1"/>
</dbReference>
<evidence type="ECO:0000256" key="7">
    <source>
        <dbReference type="ARBA" id="ARBA00022833"/>
    </source>
</evidence>
<evidence type="ECO:0000256" key="3">
    <source>
        <dbReference type="ARBA" id="ARBA00010615"/>
    </source>
</evidence>
<evidence type="ECO:0000259" key="10">
    <source>
        <dbReference type="PROSITE" id="PS51867"/>
    </source>
</evidence>
<protein>
    <submittedName>
        <fullName evidence="11">CTLH/CRA C-terminal to lish motif domain-containing protein</fullName>
    </submittedName>
</protein>
<feature type="domain" description="CTLH" evidence="9">
    <location>
        <begin position="163"/>
        <end position="220"/>
    </location>
</feature>
<feature type="zinc finger region" description="RING-Gid-type" evidence="8">
    <location>
        <begin position="333"/>
        <end position="394"/>
    </location>
</feature>
<gene>
    <name evidence="11" type="ORF">B0T18DRAFT_394619</name>
</gene>
<dbReference type="GO" id="GO:0061630">
    <property type="term" value="F:ubiquitin protein ligase activity"/>
    <property type="evidence" value="ECO:0007669"/>
    <property type="project" value="InterPro"/>
</dbReference>
<keyword evidence="5" id="KW-0479">Metal-binding</keyword>
<evidence type="ECO:0000259" key="9">
    <source>
        <dbReference type="PROSITE" id="PS50897"/>
    </source>
</evidence>
<comment type="similarity">
    <text evidence="3">Belongs to the FYV10 family.</text>
</comment>
<dbReference type="Proteomes" id="UP001172155">
    <property type="component" value="Unassembled WGS sequence"/>
</dbReference>
<name>A0AA40EH19_9PEZI</name>
<reference evidence="11" key="1">
    <citation type="submission" date="2023-06" db="EMBL/GenBank/DDBJ databases">
        <title>Genome-scale phylogeny and comparative genomics of the fungal order Sordariales.</title>
        <authorList>
            <consortium name="Lawrence Berkeley National Laboratory"/>
            <person name="Hensen N."/>
            <person name="Bonometti L."/>
            <person name="Westerberg I."/>
            <person name="Brannstrom I.O."/>
            <person name="Guillou S."/>
            <person name="Cros-Aarteil S."/>
            <person name="Calhoun S."/>
            <person name="Haridas S."/>
            <person name="Kuo A."/>
            <person name="Mondo S."/>
            <person name="Pangilinan J."/>
            <person name="Riley R."/>
            <person name="LaButti K."/>
            <person name="Andreopoulos B."/>
            <person name="Lipzen A."/>
            <person name="Chen C."/>
            <person name="Yanf M."/>
            <person name="Daum C."/>
            <person name="Ng V."/>
            <person name="Clum A."/>
            <person name="Steindorff A."/>
            <person name="Ohm R."/>
            <person name="Martin F."/>
            <person name="Silar P."/>
            <person name="Natvig D."/>
            <person name="Lalanne C."/>
            <person name="Gautier V."/>
            <person name="Ament-velasquez S.L."/>
            <person name="Kruys A."/>
            <person name="Hutchinson M.I."/>
            <person name="Powell A.J."/>
            <person name="Barry K."/>
            <person name="Miller A.N."/>
            <person name="Grigoriev I.V."/>
            <person name="Debuchy R."/>
            <person name="Gladieux P."/>
            <person name="Thoren M.H."/>
            <person name="Johannesson H."/>
        </authorList>
    </citation>
    <scope>NUCLEOTIDE SEQUENCE</scope>
    <source>
        <strain evidence="11">SMH3187-1</strain>
    </source>
</reference>
<dbReference type="InterPro" id="IPR024964">
    <property type="entry name" value="CTLH/CRA"/>
</dbReference>
<evidence type="ECO:0000256" key="5">
    <source>
        <dbReference type="ARBA" id="ARBA00022723"/>
    </source>
</evidence>
<dbReference type="PROSITE" id="PS50897">
    <property type="entry name" value="CTLH"/>
    <property type="match status" value="1"/>
</dbReference>
<dbReference type="InterPro" id="IPR045098">
    <property type="entry name" value="Fyv10_fam"/>
</dbReference>
<dbReference type="InterPro" id="IPR006595">
    <property type="entry name" value="CTLH_C"/>
</dbReference>
<evidence type="ECO:0000256" key="4">
    <source>
        <dbReference type="ARBA" id="ARBA00022490"/>
    </source>
</evidence>
<evidence type="ECO:0000256" key="8">
    <source>
        <dbReference type="PROSITE-ProRule" id="PRU01215"/>
    </source>
</evidence>
<comment type="subcellular location">
    <subcellularLocation>
        <location evidence="2">Cytoplasm</location>
    </subcellularLocation>
</comment>
<dbReference type="InterPro" id="IPR013144">
    <property type="entry name" value="CRA_dom"/>
</dbReference>
<evidence type="ECO:0000256" key="1">
    <source>
        <dbReference type="ARBA" id="ARBA00002343"/>
    </source>
</evidence>
<dbReference type="GO" id="GO:0008270">
    <property type="term" value="F:zinc ion binding"/>
    <property type="evidence" value="ECO:0007669"/>
    <property type="project" value="UniProtKB-KW"/>
</dbReference>
<accession>A0AA40EH19</accession>
<keyword evidence="6 8" id="KW-0863">Zinc-finger</keyword>
<dbReference type="InterPro" id="IPR006594">
    <property type="entry name" value="LisH"/>
</dbReference>
<dbReference type="GO" id="GO:0005634">
    <property type="term" value="C:nucleus"/>
    <property type="evidence" value="ECO:0007669"/>
    <property type="project" value="TreeGrafter"/>
</dbReference>
<evidence type="ECO:0000256" key="2">
    <source>
        <dbReference type="ARBA" id="ARBA00004496"/>
    </source>
</evidence>
<keyword evidence="7" id="KW-0862">Zinc</keyword>
<comment type="caution">
    <text evidence="11">The sequence shown here is derived from an EMBL/GenBank/DDBJ whole genome shotgun (WGS) entry which is preliminary data.</text>
</comment>
<dbReference type="GO" id="GO:0043161">
    <property type="term" value="P:proteasome-mediated ubiquitin-dependent protein catabolic process"/>
    <property type="evidence" value="ECO:0007669"/>
    <property type="project" value="InterPro"/>
</dbReference>
<organism evidence="11 12">
    <name type="scientific">Schizothecium vesticola</name>
    <dbReference type="NCBI Taxonomy" id="314040"/>
    <lineage>
        <taxon>Eukaryota</taxon>
        <taxon>Fungi</taxon>
        <taxon>Dikarya</taxon>
        <taxon>Ascomycota</taxon>
        <taxon>Pezizomycotina</taxon>
        <taxon>Sordariomycetes</taxon>
        <taxon>Sordariomycetidae</taxon>
        <taxon>Sordariales</taxon>
        <taxon>Schizotheciaceae</taxon>
        <taxon>Schizothecium</taxon>
    </lineage>
</organism>
<dbReference type="SMART" id="SM00667">
    <property type="entry name" value="LisH"/>
    <property type="match status" value="1"/>
</dbReference>
<dbReference type="PANTHER" id="PTHR12170:SF2">
    <property type="entry name" value="E3 UBIQUITIN-PROTEIN TRANSFERASE MAEA"/>
    <property type="match status" value="1"/>
</dbReference>
<sequence length="409" mass="46444">MAALEASKINHENHLLLDQPLIRLPYELLRKNFRSAHFATEKDAAFVKNLLRETAKASVNAKTSPDDVVRNLDIMIKRLGSLKDKLSQHADDETHLYRQLDARVAHLGELATMHTVDEVKYETWSRRRLDRLLIDYLLRQGYNDSAKALADERDMNDLVDINTFVAMSRIRNALENGSVTEALAWCAENKKELRRMQSNLEFMLRCQQFIEMMRTRSSPHTNMNDALAHARKYIVPFHDAYPLEVTHMAGLLAHRPDTPLEPYHALYRANRWSELADVFVDAHNRLLNLPPYPLLHTALSSGLSALKTPACHSSQATTSSQPSHSASLIASVCPICSTELNALARNVPYAQHSKSHVESDLFLLPNLRVYGKARLEEYAAMSGLPPGQVKDLVTSEVYRWEELKKVFVS</sequence>
<dbReference type="PROSITE" id="PS51867">
    <property type="entry name" value="ZF_RING_GID"/>
    <property type="match status" value="1"/>
</dbReference>
<dbReference type="SMART" id="SM00757">
    <property type="entry name" value="CRA"/>
    <property type="match status" value="1"/>
</dbReference>
<dbReference type="Pfam" id="PF10607">
    <property type="entry name" value="CTLH"/>
    <property type="match status" value="1"/>
</dbReference>
<evidence type="ECO:0000313" key="12">
    <source>
        <dbReference type="Proteomes" id="UP001172155"/>
    </source>
</evidence>